<dbReference type="PANTHER" id="PTHR31126:SF1">
    <property type="entry name" value="TYROSINE SPECIFIC PROTEIN PHOSPHATASES DOMAIN-CONTAINING PROTEIN"/>
    <property type="match status" value="1"/>
</dbReference>
<protein>
    <recommendedName>
        <fullName evidence="2">Tyrosine specific protein phosphatases domain-containing protein</fullName>
    </recommendedName>
</protein>
<keyword evidence="4" id="KW-1185">Reference proteome</keyword>
<proteinExistence type="predicted"/>
<dbReference type="PANTHER" id="PTHR31126">
    <property type="entry name" value="TYROSINE-PROTEIN PHOSPHATASE"/>
    <property type="match status" value="1"/>
</dbReference>
<feature type="compositionally biased region" description="Pro residues" evidence="1">
    <location>
        <begin position="10"/>
        <end position="19"/>
    </location>
</feature>
<evidence type="ECO:0000256" key="1">
    <source>
        <dbReference type="SAM" id="MobiDB-lite"/>
    </source>
</evidence>
<dbReference type="Proteomes" id="UP001280581">
    <property type="component" value="Unassembled WGS sequence"/>
</dbReference>
<dbReference type="InterPro" id="IPR000387">
    <property type="entry name" value="Tyr_Pase_dom"/>
</dbReference>
<organism evidence="3 4">
    <name type="scientific">Pseudopithomyces chartarum</name>
    <dbReference type="NCBI Taxonomy" id="1892770"/>
    <lineage>
        <taxon>Eukaryota</taxon>
        <taxon>Fungi</taxon>
        <taxon>Dikarya</taxon>
        <taxon>Ascomycota</taxon>
        <taxon>Pezizomycotina</taxon>
        <taxon>Dothideomycetes</taxon>
        <taxon>Pleosporomycetidae</taxon>
        <taxon>Pleosporales</taxon>
        <taxon>Massarineae</taxon>
        <taxon>Didymosphaeriaceae</taxon>
        <taxon>Pseudopithomyces</taxon>
    </lineage>
</organism>
<evidence type="ECO:0000259" key="2">
    <source>
        <dbReference type="PROSITE" id="PS50056"/>
    </source>
</evidence>
<feature type="domain" description="Tyrosine specific protein phosphatases" evidence="2">
    <location>
        <begin position="135"/>
        <end position="232"/>
    </location>
</feature>
<dbReference type="SUPFAM" id="SSF52799">
    <property type="entry name" value="(Phosphotyrosine protein) phosphatases II"/>
    <property type="match status" value="1"/>
</dbReference>
<evidence type="ECO:0000313" key="4">
    <source>
        <dbReference type="Proteomes" id="UP001280581"/>
    </source>
</evidence>
<evidence type="ECO:0000313" key="3">
    <source>
        <dbReference type="EMBL" id="KAK3214759.1"/>
    </source>
</evidence>
<dbReference type="Pfam" id="PF13350">
    <property type="entry name" value="Y_phosphatase3"/>
    <property type="match status" value="1"/>
</dbReference>
<name>A0AAN6M1S8_9PLEO</name>
<dbReference type="Gene3D" id="3.90.190.10">
    <property type="entry name" value="Protein tyrosine phosphatase superfamily"/>
    <property type="match status" value="1"/>
</dbReference>
<dbReference type="InterPro" id="IPR016130">
    <property type="entry name" value="Tyr_Pase_AS"/>
</dbReference>
<dbReference type="InterPro" id="IPR026893">
    <property type="entry name" value="Tyr/Ser_Pase_IphP-type"/>
</dbReference>
<feature type="region of interest" description="Disordered" evidence="1">
    <location>
        <begin position="1"/>
        <end position="21"/>
    </location>
</feature>
<dbReference type="EMBL" id="WVTA01000003">
    <property type="protein sequence ID" value="KAK3214759.1"/>
    <property type="molecule type" value="Genomic_DNA"/>
</dbReference>
<sequence length="296" mass="32871">MALSQDANAPLPPSHPDSPPFHIVPGLSNFRDIGGWPIATSPGAPPRHVRKGILFRGSDTNRITPKGAEKLRQLGIKTDFDLRSKQQIEKTGGYKEISGIQRRWTPVFAEEEYTEEAARQRYELYAGEGTTGIVTAFVEVLTAGAPMIRTVLLHMISSGSVNTPPEAVFMHCTTGNNRTGAFVALLLLLLGVTGEIVAQEYALSEAGLAPTRHINVERLLEKGAFQEYEPEEARRKCMRMVGARQESMEALIVEVEKMWGGAEGYFLREVGLSNEDLEKLRNVLIEEEYERVFMDV</sequence>
<gene>
    <name evidence="3" type="ORF">GRF29_19g1181046</name>
</gene>
<dbReference type="AlphaFoldDB" id="A0AAN6M1S8"/>
<accession>A0AAN6M1S8</accession>
<reference evidence="3 4" key="1">
    <citation type="submission" date="2021-02" db="EMBL/GenBank/DDBJ databases">
        <title>Genome assembly of Pseudopithomyces chartarum.</title>
        <authorList>
            <person name="Jauregui R."/>
            <person name="Singh J."/>
            <person name="Voisey C."/>
        </authorList>
    </citation>
    <scope>NUCLEOTIDE SEQUENCE [LARGE SCALE GENOMIC DNA]</scope>
    <source>
        <strain evidence="3 4">AGR01</strain>
    </source>
</reference>
<dbReference type="PROSITE" id="PS50056">
    <property type="entry name" value="TYR_PHOSPHATASE_2"/>
    <property type="match status" value="1"/>
</dbReference>
<comment type="caution">
    <text evidence="3">The sequence shown here is derived from an EMBL/GenBank/DDBJ whole genome shotgun (WGS) entry which is preliminary data.</text>
</comment>
<dbReference type="GO" id="GO:0004721">
    <property type="term" value="F:phosphoprotein phosphatase activity"/>
    <property type="evidence" value="ECO:0007669"/>
    <property type="project" value="InterPro"/>
</dbReference>
<dbReference type="PROSITE" id="PS00383">
    <property type="entry name" value="TYR_PHOSPHATASE_1"/>
    <property type="match status" value="1"/>
</dbReference>
<dbReference type="InterPro" id="IPR029021">
    <property type="entry name" value="Prot-tyrosine_phosphatase-like"/>
</dbReference>